<keyword evidence="1" id="KW-1133">Transmembrane helix</keyword>
<reference evidence="2 3" key="2">
    <citation type="submission" date="2018-03" db="EMBL/GenBank/DDBJ databases">
        <title>The ancient ancestry and fast evolution of plastids.</title>
        <authorList>
            <person name="Moore K.R."/>
            <person name="Magnabosco C."/>
            <person name="Momper L."/>
            <person name="Gold D.A."/>
            <person name="Bosak T."/>
            <person name="Fournier G.P."/>
        </authorList>
    </citation>
    <scope>NUCLEOTIDE SEQUENCE [LARGE SCALE GENOMIC DNA]</scope>
    <source>
        <strain evidence="2 3">CCAP 1448/3</strain>
    </source>
</reference>
<gene>
    <name evidence="2" type="ORF">C7B64_02150</name>
</gene>
<dbReference type="OrthoDB" id="512727at2"/>
<dbReference type="EMBL" id="PVWJ01000007">
    <property type="protein sequence ID" value="PSB04838.1"/>
    <property type="molecule type" value="Genomic_DNA"/>
</dbReference>
<organism evidence="2 3">
    <name type="scientific">Merismopedia glauca CCAP 1448/3</name>
    <dbReference type="NCBI Taxonomy" id="1296344"/>
    <lineage>
        <taxon>Bacteria</taxon>
        <taxon>Bacillati</taxon>
        <taxon>Cyanobacteriota</taxon>
        <taxon>Cyanophyceae</taxon>
        <taxon>Synechococcales</taxon>
        <taxon>Merismopediaceae</taxon>
        <taxon>Merismopedia</taxon>
    </lineage>
</organism>
<feature type="transmembrane region" description="Helical" evidence="1">
    <location>
        <begin position="108"/>
        <end position="128"/>
    </location>
</feature>
<accession>A0A2T1C9K2</accession>
<keyword evidence="1" id="KW-0472">Membrane</keyword>
<evidence type="ECO:0000313" key="3">
    <source>
        <dbReference type="Proteomes" id="UP000238762"/>
    </source>
</evidence>
<proteinExistence type="predicted"/>
<dbReference type="Proteomes" id="UP000238762">
    <property type="component" value="Unassembled WGS sequence"/>
</dbReference>
<dbReference type="Pfam" id="PF10990">
    <property type="entry name" value="DUF2809"/>
    <property type="match status" value="1"/>
</dbReference>
<dbReference type="AlphaFoldDB" id="A0A2T1C9K2"/>
<keyword evidence="3" id="KW-1185">Reference proteome</keyword>
<comment type="caution">
    <text evidence="2">The sequence shown here is derived from an EMBL/GenBank/DDBJ whole genome shotgun (WGS) entry which is preliminary data.</text>
</comment>
<evidence type="ECO:0000313" key="2">
    <source>
        <dbReference type="EMBL" id="PSB04838.1"/>
    </source>
</evidence>
<sequence>MPKRLLSPNYLKIPLFLSITLTAIAGISTKFYTGWGREWVNDSAGDILYELFWCLILFTFFSRKEQIFPICLGVFIFTCSLEFLQLWHPPILEFWRSHFLGKLLLGTTFVWWDFPHYFLGCILGWWYLHRLVKLSPSSKSRINY</sequence>
<feature type="transmembrane region" description="Helical" evidence="1">
    <location>
        <begin position="44"/>
        <end position="61"/>
    </location>
</feature>
<feature type="transmembrane region" description="Helical" evidence="1">
    <location>
        <begin position="68"/>
        <end position="88"/>
    </location>
</feature>
<reference evidence="2 3" key="1">
    <citation type="submission" date="2018-02" db="EMBL/GenBank/DDBJ databases">
        <authorList>
            <person name="Cohen D.B."/>
            <person name="Kent A.D."/>
        </authorList>
    </citation>
    <scope>NUCLEOTIDE SEQUENCE [LARGE SCALE GENOMIC DNA]</scope>
    <source>
        <strain evidence="2 3">CCAP 1448/3</strain>
    </source>
</reference>
<keyword evidence="1" id="KW-0812">Transmembrane</keyword>
<protein>
    <submittedName>
        <fullName evidence="2">DUF2809 domain-containing protein</fullName>
    </submittedName>
</protein>
<name>A0A2T1C9K2_9CYAN</name>
<evidence type="ECO:0000256" key="1">
    <source>
        <dbReference type="SAM" id="Phobius"/>
    </source>
</evidence>
<dbReference type="InterPro" id="IPR021257">
    <property type="entry name" value="DUF2809"/>
</dbReference>
<feature type="transmembrane region" description="Helical" evidence="1">
    <location>
        <begin position="12"/>
        <end position="32"/>
    </location>
</feature>